<reference evidence="1 2" key="1">
    <citation type="submission" date="2020-07" db="EMBL/GenBank/DDBJ databases">
        <title>Novel species isolated from subtropical streams in China.</title>
        <authorList>
            <person name="Lu H."/>
        </authorList>
    </citation>
    <scope>NUCLEOTIDE SEQUENCE [LARGE SCALE GENOMIC DNA]</scope>
    <source>
        <strain evidence="1 2">LX47W</strain>
    </source>
</reference>
<dbReference type="AlphaFoldDB" id="A0A7W2FB14"/>
<keyword evidence="2" id="KW-1185">Reference proteome</keyword>
<evidence type="ECO:0000313" key="2">
    <source>
        <dbReference type="Proteomes" id="UP000573499"/>
    </source>
</evidence>
<protein>
    <submittedName>
        <fullName evidence="1">Uncharacterized protein</fullName>
    </submittedName>
</protein>
<organism evidence="1 2">
    <name type="scientific">Rugamonas apoptosis</name>
    <dbReference type="NCBI Taxonomy" id="2758570"/>
    <lineage>
        <taxon>Bacteria</taxon>
        <taxon>Pseudomonadati</taxon>
        <taxon>Pseudomonadota</taxon>
        <taxon>Betaproteobacteria</taxon>
        <taxon>Burkholderiales</taxon>
        <taxon>Oxalobacteraceae</taxon>
        <taxon>Telluria group</taxon>
        <taxon>Rugamonas</taxon>
    </lineage>
</organism>
<gene>
    <name evidence="1" type="ORF">H3H39_15010</name>
</gene>
<name>A0A7W2FB14_9BURK</name>
<dbReference type="Proteomes" id="UP000573499">
    <property type="component" value="Unassembled WGS sequence"/>
</dbReference>
<accession>A0A7W2FB14</accession>
<sequence>MTELIVKVETVEEFFERGRKIARLADQQLPIPATNVISFEDPADLLKWLATLSPRPAPVD</sequence>
<dbReference type="EMBL" id="JACEZU010000007">
    <property type="protein sequence ID" value="MBA5688355.1"/>
    <property type="molecule type" value="Genomic_DNA"/>
</dbReference>
<proteinExistence type="predicted"/>
<dbReference type="RefSeq" id="WP_182154202.1">
    <property type="nucleotide sequence ID" value="NZ_JACEZU010000007.1"/>
</dbReference>
<evidence type="ECO:0000313" key="1">
    <source>
        <dbReference type="EMBL" id="MBA5688355.1"/>
    </source>
</evidence>
<comment type="caution">
    <text evidence="1">The sequence shown here is derived from an EMBL/GenBank/DDBJ whole genome shotgun (WGS) entry which is preliminary data.</text>
</comment>